<dbReference type="Proteomes" id="UP000194154">
    <property type="component" value="Chromosome"/>
</dbReference>
<dbReference type="Pfam" id="PF05175">
    <property type="entry name" value="MTS"/>
    <property type="match status" value="1"/>
</dbReference>
<dbReference type="InterPro" id="IPR007848">
    <property type="entry name" value="Small_mtfrase_dom"/>
</dbReference>
<evidence type="ECO:0000256" key="2">
    <source>
        <dbReference type="ARBA" id="ARBA00022679"/>
    </source>
</evidence>
<dbReference type="EC" id="2.1.1.172" evidence="4"/>
<dbReference type="RefSeq" id="WP_086043517.1">
    <property type="nucleotide sequence ID" value="NZ_CBCRZA010000008.1"/>
</dbReference>
<evidence type="ECO:0000313" key="5">
    <source>
        <dbReference type="Proteomes" id="UP000194154"/>
    </source>
</evidence>
<dbReference type="AlphaFoldDB" id="A0A1W7AEZ7"/>
<dbReference type="InterPro" id="IPR046977">
    <property type="entry name" value="RsmC/RlmG"/>
</dbReference>
<proteinExistence type="predicted"/>
<gene>
    <name evidence="4" type="primary">rsmC</name>
    <name evidence="4" type="ORF">MCCS_24180</name>
</gene>
<dbReference type="GO" id="GO:0052914">
    <property type="term" value="F:16S rRNA (guanine(1207)-N(2))-methyltransferase activity"/>
    <property type="evidence" value="ECO:0007669"/>
    <property type="project" value="UniProtKB-EC"/>
</dbReference>
<dbReference type="KEGG" id="mcak:MCCS_24180"/>
<dbReference type="Gene3D" id="3.40.50.150">
    <property type="entry name" value="Vaccinia Virus protein VP39"/>
    <property type="match status" value="1"/>
</dbReference>
<dbReference type="PANTHER" id="PTHR47816:SF4">
    <property type="entry name" value="RIBOSOMAL RNA SMALL SUBUNIT METHYLTRANSFERASE C"/>
    <property type="match status" value="1"/>
</dbReference>
<dbReference type="STRING" id="1855823.MCCS_24180"/>
<keyword evidence="1 4" id="KW-0489">Methyltransferase</keyword>
<dbReference type="EMBL" id="CP021059">
    <property type="protein sequence ID" value="ARQ07996.1"/>
    <property type="molecule type" value="Genomic_DNA"/>
</dbReference>
<feature type="domain" description="Methyltransferase small" evidence="3">
    <location>
        <begin position="27"/>
        <end position="194"/>
    </location>
</feature>
<reference evidence="4 5" key="1">
    <citation type="journal article" date="2017" name="Int. J. Syst. Evol. Microbiol.">
        <title>Macrococcus canis sp. nov., a skin bacterium associated with infections in dogs.</title>
        <authorList>
            <person name="Gobeli Brawand S."/>
            <person name="Cotting K."/>
            <person name="Gomez-Sanz E."/>
            <person name="Collaud A."/>
            <person name="Thomann A."/>
            <person name="Brodard I."/>
            <person name="Rodriguez-Campos S."/>
            <person name="Strauss C."/>
            <person name="Perreten V."/>
        </authorList>
    </citation>
    <scope>NUCLEOTIDE SEQUENCE [LARGE SCALE GENOMIC DNA]</scope>
    <source>
        <strain evidence="4 5">KM45013</strain>
    </source>
</reference>
<name>A0A1W7AEZ7_9STAP</name>
<dbReference type="SUPFAM" id="SSF53335">
    <property type="entry name" value="S-adenosyl-L-methionine-dependent methyltransferases"/>
    <property type="match status" value="1"/>
</dbReference>
<keyword evidence="2 4" id="KW-0808">Transferase</keyword>
<dbReference type="InterPro" id="IPR029063">
    <property type="entry name" value="SAM-dependent_MTases_sf"/>
</dbReference>
<dbReference type="CDD" id="cd02440">
    <property type="entry name" value="AdoMet_MTases"/>
    <property type="match status" value="1"/>
</dbReference>
<dbReference type="OrthoDB" id="9764961at2"/>
<dbReference type="GeneID" id="35296486"/>
<evidence type="ECO:0000256" key="1">
    <source>
        <dbReference type="ARBA" id="ARBA00022603"/>
    </source>
</evidence>
<dbReference type="PANTHER" id="PTHR47816">
    <property type="entry name" value="RIBOSOMAL RNA SMALL SUBUNIT METHYLTRANSFERASE C"/>
    <property type="match status" value="1"/>
</dbReference>
<accession>A0A1W7AEZ7</accession>
<evidence type="ECO:0000259" key="3">
    <source>
        <dbReference type="Pfam" id="PF05175"/>
    </source>
</evidence>
<protein>
    <submittedName>
        <fullName evidence="4">Ribosomal RNA small subunit methyltransferase C</fullName>
        <ecNumber evidence="4">2.1.1.172</ecNumber>
    </submittedName>
</protein>
<sequence>MSHYYSEEQTVESNESTISFIMGSHNMKLTTDRGVFSKGGVDFGSNLLVRTFLEDTSPSRVLDVGCGYGTMGLMIAKHHPESIVHMVDVNERALSLAAKNGEANSIQNIKVYKSDGLNEVTEQFDAVITNPPIRAGKEVVHRILSDSYNVLEHQGSLYVVIQKKQGMPSAKKKMEEVFGNVAVLKKDKGYYILKSVKG</sequence>
<organism evidence="4 5">
    <name type="scientific">Macrococcoides canis</name>
    <dbReference type="NCBI Taxonomy" id="1855823"/>
    <lineage>
        <taxon>Bacteria</taxon>
        <taxon>Bacillati</taxon>
        <taxon>Bacillota</taxon>
        <taxon>Bacilli</taxon>
        <taxon>Bacillales</taxon>
        <taxon>Staphylococcaceae</taxon>
        <taxon>Macrococcoides</taxon>
    </lineage>
</organism>
<keyword evidence="5" id="KW-1185">Reference proteome</keyword>
<evidence type="ECO:0000313" key="4">
    <source>
        <dbReference type="EMBL" id="ARQ07996.1"/>
    </source>
</evidence>